<evidence type="ECO:0000313" key="3">
    <source>
        <dbReference type="Proteomes" id="UP000252519"/>
    </source>
</evidence>
<dbReference type="STRING" id="29170.A0A368FCZ9"/>
<keyword evidence="3" id="KW-1185">Reference proteome</keyword>
<comment type="caution">
    <text evidence="2">The sequence shown here is derived from an EMBL/GenBank/DDBJ whole genome shotgun (WGS) entry which is preliminary data.</text>
</comment>
<dbReference type="OrthoDB" id="341898at2759"/>
<sequence>MYRLGFRNVVMDGMIRSETSEESLCIQNESEQSTDVKPAVEAERSFGVPATSEIDVEDVEEGERDEEELPEIILEKEDDTPPEILNGAKSKQAASEKESPTHCHPKVGEHVKHAPVPNCEVKEESPEEKENFNRNPSKLPAEVDTTSEDWIYVTDYVAHVAEFGVSFLTWIEIRPAFLKYIKWLIRKRVRKYLIDNGNSRTAEDAKVLRMCQLVCNKMKRFNDFPSTFRRLCQFLTDPPPTYDKLSTFMNAVKILTDVDTTASIYIPKYCKLEKVKKEGTNDEASSSESKLAKVGDMVFEFDSDESTDNDENTAHGSKRGLSHQKYDVSSECFPEDRPSRKKSKANKKAMSDSTNNK</sequence>
<accession>A0A368FCZ9</accession>
<protein>
    <submittedName>
        <fullName evidence="2">Uncharacterized protein</fullName>
    </submittedName>
</protein>
<feature type="compositionally biased region" description="Acidic residues" evidence="1">
    <location>
        <begin position="54"/>
        <end position="81"/>
    </location>
</feature>
<feature type="compositionally biased region" description="Basic and acidic residues" evidence="1">
    <location>
        <begin position="94"/>
        <end position="112"/>
    </location>
</feature>
<feature type="compositionally biased region" description="Acidic residues" evidence="1">
    <location>
        <begin position="302"/>
        <end position="311"/>
    </location>
</feature>
<organism evidence="2 3">
    <name type="scientific">Ancylostoma caninum</name>
    <name type="common">Dog hookworm</name>
    <dbReference type="NCBI Taxonomy" id="29170"/>
    <lineage>
        <taxon>Eukaryota</taxon>
        <taxon>Metazoa</taxon>
        <taxon>Ecdysozoa</taxon>
        <taxon>Nematoda</taxon>
        <taxon>Chromadorea</taxon>
        <taxon>Rhabditida</taxon>
        <taxon>Rhabditina</taxon>
        <taxon>Rhabditomorpha</taxon>
        <taxon>Strongyloidea</taxon>
        <taxon>Ancylostomatidae</taxon>
        <taxon>Ancylostomatinae</taxon>
        <taxon>Ancylostoma</taxon>
    </lineage>
</organism>
<feature type="region of interest" description="Disordered" evidence="1">
    <location>
        <begin position="302"/>
        <end position="357"/>
    </location>
</feature>
<dbReference type="EMBL" id="JOJR01001690">
    <property type="protein sequence ID" value="RCN30026.1"/>
    <property type="molecule type" value="Genomic_DNA"/>
</dbReference>
<dbReference type="Proteomes" id="UP000252519">
    <property type="component" value="Unassembled WGS sequence"/>
</dbReference>
<evidence type="ECO:0000256" key="1">
    <source>
        <dbReference type="SAM" id="MobiDB-lite"/>
    </source>
</evidence>
<gene>
    <name evidence="2" type="ORF">ANCCAN_24208</name>
</gene>
<evidence type="ECO:0000313" key="2">
    <source>
        <dbReference type="EMBL" id="RCN30026.1"/>
    </source>
</evidence>
<feature type="region of interest" description="Disordered" evidence="1">
    <location>
        <begin position="21"/>
        <end position="140"/>
    </location>
</feature>
<feature type="compositionally biased region" description="Polar residues" evidence="1">
    <location>
        <begin position="25"/>
        <end position="35"/>
    </location>
</feature>
<proteinExistence type="predicted"/>
<feature type="compositionally biased region" description="Basic and acidic residues" evidence="1">
    <location>
        <begin position="324"/>
        <end position="338"/>
    </location>
</feature>
<reference evidence="2 3" key="1">
    <citation type="submission" date="2014-10" db="EMBL/GenBank/DDBJ databases">
        <title>Draft genome of the hookworm Ancylostoma caninum.</title>
        <authorList>
            <person name="Mitreva M."/>
        </authorList>
    </citation>
    <scope>NUCLEOTIDE SEQUENCE [LARGE SCALE GENOMIC DNA]</scope>
    <source>
        <strain evidence="2 3">Baltimore</strain>
    </source>
</reference>
<dbReference type="AlphaFoldDB" id="A0A368FCZ9"/>
<feature type="compositionally biased region" description="Basic and acidic residues" evidence="1">
    <location>
        <begin position="120"/>
        <end position="132"/>
    </location>
</feature>
<name>A0A368FCZ9_ANCCA</name>